<dbReference type="InterPro" id="IPR013858">
    <property type="entry name" value="Peptidase_M10B_C"/>
</dbReference>
<keyword evidence="3" id="KW-0677">Repeat</keyword>
<evidence type="ECO:0000256" key="3">
    <source>
        <dbReference type="ARBA" id="ARBA00022737"/>
    </source>
</evidence>
<name>A0A1H3CFE1_9PSED</name>
<proteinExistence type="predicted"/>
<gene>
    <name evidence="5" type="ORF">SAMN05216247_101263</name>
</gene>
<dbReference type="Gene3D" id="2.150.10.10">
    <property type="entry name" value="Serralysin-like metalloprotease, C-terminal"/>
    <property type="match status" value="1"/>
</dbReference>
<dbReference type="PRINTS" id="PR00313">
    <property type="entry name" value="CABNDNGRPT"/>
</dbReference>
<evidence type="ECO:0000256" key="1">
    <source>
        <dbReference type="ARBA" id="ARBA00004613"/>
    </source>
</evidence>
<dbReference type="SUPFAM" id="SSF51120">
    <property type="entry name" value="beta-Roll"/>
    <property type="match status" value="1"/>
</dbReference>
<dbReference type="GO" id="GO:0005509">
    <property type="term" value="F:calcium ion binding"/>
    <property type="evidence" value="ECO:0007669"/>
    <property type="project" value="InterPro"/>
</dbReference>
<reference evidence="5 6" key="1">
    <citation type="submission" date="2016-10" db="EMBL/GenBank/DDBJ databases">
        <authorList>
            <person name="de Groot N.N."/>
        </authorList>
    </citation>
    <scope>NUCLEOTIDE SEQUENCE [LARGE SCALE GENOMIC DNA]</scope>
    <source>
        <strain evidence="5 6">ICMP 14252</strain>
    </source>
</reference>
<dbReference type="AlphaFoldDB" id="A0A1H3CFE1"/>
<evidence type="ECO:0000313" key="5">
    <source>
        <dbReference type="EMBL" id="SDX52199.1"/>
    </source>
</evidence>
<accession>A0A1H3CFE1</accession>
<dbReference type="InterPro" id="IPR024079">
    <property type="entry name" value="MetalloPept_cat_dom_sf"/>
</dbReference>
<protein>
    <submittedName>
        <fullName evidence="5">Serralysin</fullName>
    </submittedName>
</protein>
<evidence type="ECO:0000256" key="2">
    <source>
        <dbReference type="ARBA" id="ARBA00022525"/>
    </source>
</evidence>
<comment type="subcellular location">
    <subcellularLocation>
        <location evidence="1">Secreted</location>
    </subcellularLocation>
</comment>
<sequence length="493" mass="54205">MMNVNQPSGLTGYERIQKVLEHNQRGGDLKSEDDEPSLTSAQVAARLTRSGAGWSDRNRNGKTELTYEFSTAQPRQSEEYRADLSKKNVEKIIPLTLRQKEFFRKAQQEYADVANVTFTEKTGSAAGEGHLTYRAYSTGNKAAGGGFAYLPLPGNAEHQGEVWLRHLDRNSKFTTLEGFDEDLVSEESWRSNLIHEMGHGLGLDHPHPEGNEALEPPDYLEDWKNYTVMSYNTPLFNAAEESVHPVSLMIDDMAGIQSKYGANYSTRKGNTVYGFNSNTHRDHYSLKTSQDKPLFAVWDGGGWDTLDFSEFTQDQTINLNEGSLSSVGGLLGNVGIAHGVTIEEARGGKGKNILIGNAAFNVLRGGGNRDLLYGGSGGAQMWGGEGADTFVFDATSSGKPNLVMDFVSGKDKIDLSGMRRQSGPLNLVSRLPLDRTKPQNPNNPTFITQPGDVLVSYDRTGQQTLLRMDTTGDGKMDMQVYVRGKVAREDIVV</sequence>
<dbReference type="Proteomes" id="UP000182902">
    <property type="component" value="Unassembled WGS sequence"/>
</dbReference>
<feature type="domain" description="Peptidase M10 serralysin C-terminal" evidence="4">
    <location>
        <begin position="262"/>
        <end position="493"/>
    </location>
</feature>
<evidence type="ECO:0000259" key="4">
    <source>
        <dbReference type="Pfam" id="PF08548"/>
    </source>
</evidence>
<evidence type="ECO:0000313" key="6">
    <source>
        <dbReference type="Proteomes" id="UP000182902"/>
    </source>
</evidence>
<organism evidence="5 6">
    <name type="scientific">Pseudomonas salomonii</name>
    <dbReference type="NCBI Taxonomy" id="191391"/>
    <lineage>
        <taxon>Bacteria</taxon>
        <taxon>Pseudomonadati</taxon>
        <taxon>Pseudomonadota</taxon>
        <taxon>Gammaproteobacteria</taxon>
        <taxon>Pseudomonadales</taxon>
        <taxon>Pseudomonadaceae</taxon>
        <taxon>Pseudomonas</taxon>
    </lineage>
</organism>
<dbReference type="EMBL" id="FNOX01000001">
    <property type="protein sequence ID" value="SDX52199.1"/>
    <property type="molecule type" value="Genomic_DNA"/>
</dbReference>
<dbReference type="Pfam" id="PF08548">
    <property type="entry name" value="Peptidase_M10_C"/>
    <property type="match status" value="1"/>
</dbReference>
<dbReference type="GO" id="GO:0008237">
    <property type="term" value="F:metallopeptidase activity"/>
    <property type="evidence" value="ECO:0007669"/>
    <property type="project" value="InterPro"/>
</dbReference>
<dbReference type="RefSeq" id="WP_069786059.1">
    <property type="nucleotide sequence ID" value="NZ_FNOX01000001.1"/>
</dbReference>
<dbReference type="SUPFAM" id="SSF55486">
    <property type="entry name" value="Metalloproteases ('zincins'), catalytic domain"/>
    <property type="match status" value="1"/>
</dbReference>
<dbReference type="InterPro" id="IPR011049">
    <property type="entry name" value="Serralysin-like_metalloprot_C"/>
</dbReference>
<dbReference type="CDD" id="cd04277">
    <property type="entry name" value="ZnMc_serralysin_like"/>
    <property type="match status" value="1"/>
</dbReference>
<keyword evidence="2" id="KW-0964">Secreted</keyword>
<dbReference type="Gene3D" id="3.40.390.10">
    <property type="entry name" value="Collagenase (Catalytic Domain)"/>
    <property type="match status" value="1"/>
</dbReference>
<dbReference type="GO" id="GO:0005615">
    <property type="term" value="C:extracellular space"/>
    <property type="evidence" value="ECO:0007669"/>
    <property type="project" value="InterPro"/>
</dbReference>
<dbReference type="InterPro" id="IPR034033">
    <property type="entry name" value="Serralysin-like"/>
</dbReference>